<dbReference type="Pfam" id="PF22308">
    <property type="entry name" value="DUF6969"/>
    <property type="match status" value="1"/>
</dbReference>
<evidence type="ECO:0000259" key="1">
    <source>
        <dbReference type="Pfam" id="PF22308"/>
    </source>
</evidence>
<protein>
    <recommendedName>
        <fullName evidence="1">DUF6969 domain-containing protein</fullName>
    </recommendedName>
</protein>
<dbReference type="InterPro" id="IPR054242">
    <property type="entry name" value="DUF6969"/>
</dbReference>
<sequence length="205" mass="22282">MGRRGTFTTPDLTRLARARLEEMHDAAETVLECETVLSKSGMSVVSEWLRACAGARPARCEITDPETRSRYVFRVLDTGGPEEDACQIDLYCDARATPSEANSPAPYLATIGLDGQGRARRVFLSDAQARDLNNPGPQGEVSAARICQLDAFSVELAYPNWAVNLWISALVGLFHPQLAALGSGTQETAIDTEAQRLAIEAELDR</sequence>
<dbReference type="EMBL" id="JHEH01000001">
    <property type="protein sequence ID" value="KEP71776.1"/>
    <property type="molecule type" value="Genomic_DNA"/>
</dbReference>
<organism evidence="2 3">
    <name type="scientific">Thioclava dalianensis</name>
    <dbReference type="NCBI Taxonomy" id="1185766"/>
    <lineage>
        <taxon>Bacteria</taxon>
        <taxon>Pseudomonadati</taxon>
        <taxon>Pseudomonadota</taxon>
        <taxon>Alphaproteobacteria</taxon>
        <taxon>Rhodobacterales</taxon>
        <taxon>Paracoccaceae</taxon>
        <taxon>Thioclava</taxon>
    </lineage>
</organism>
<dbReference type="OrthoDB" id="6115415at2"/>
<dbReference type="RefSeq" id="WP_038061103.1">
    <property type="nucleotide sequence ID" value="NZ_FOVB01000005.1"/>
</dbReference>
<proteinExistence type="predicted"/>
<evidence type="ECO:0000313" key="2">
    <source>
        <dbReference type="EMBL" id="KEP71776.1"/>
    </source>
</evidence>
<accession>A0A074TJA2</accession>
<gene>
    <name evidence="2" type="ORF">DL1_01045</name>
</gene>
<dbReference type="eggNOG" id="ENOG502ZCN0">
    <property type="taxonomic scope" value="Bacteria"/>
</dbReference>
<name>A0A074TJA2_9RHOB</name>
<dbReference type="Proteomes" id="UP000027725">
    <property type="component" value="Unassembled WGS sequence"/>
</dbReference>
<comment type="caution">
    <text evidence="2">The sequence shown here is derived from an EMBL/GenBank/DDBJ whole genome shotgun (WGS) entry which is preliminary data.</text>
</comment>
<keyword evidence="3" id="KW-1185">Reference proteome</keyword>
<dbReference type="STRING" id="1185766.SAMN05216224_105177"/>
<dbReference type="AlphaFoldDB" id="A0A074TJA2"/>
<evidence type="ECO:0000313" key="3">
    <source>
        <dbReference type="Proteomes" id="UP000027725"/>
    </source>
</evidence>
<reference evidence="2 3" key="1">
    <citation type="submission" date="2014-03" db="EMBL/GenBank/DDBJ databases">
        <title>The draft genome sequence of Thioclava dalianensis DLFJ1-1.</title>
        <authorList>
            <person name="Lai Q."/>
            <person name="Shao Z."/>
        </authorList>
    </citation>
    <scope>NUCLEOTIDE SEQUENCE [LARGE SCALE GENOMIC DNA]</scope>
    <source>
        <strain evidence="2 3">DLFJ1-1</strain>
    </source>
</reference>
<feature type="domain" description="DUF6969" evidence="1">
    <location>
        <begin position="24"/>
        <end position="182"/>
    </location>
</feature>